<dbReference type="PANTHER" id="PTHR36439:SF1">
    <property type="entry name" value="DUF1697 DOMAIN-CONTAINING PROTEIN"/>
    <property type="match status" value="1"/>
</dbReference>
<organism evidence="1 2">
    <name type="scientific">Formosa maritima</name>
    <dbReference type="NCBI Taxonomy" id="2592046"/>
    <lineage>
        <taxon>Bacteria</taxon>
        <taxon>Pseudomonadati</taxon>
        <taxon>Bacteroidota</taxon>
        <taxon>Flavobacteriia</taxon>
        <taxon>Flavobacteriales</taxon>
        <taxon>Flavobacteriaceae</taxon>
        <taxon>Formosa</taxon>
    </lineage>
</organism>
<evidence type="ECO:0000313" key="2">
    <source>
        <dbReference type="Proteomes" id="UP000324550"/>
    </source>
</evidence>
<name>A0A5D0G2I9_9FLAO</name>
<evidence type="ECO:0000313" key="1">
    <source>
        <dbReference type="EMBL" id="TYA53088.1"/>
    </source>
</evidence>
<comment type="caution">
    <text evidence="1">The sequence shown here is derived from an EMBL/GenBank/DDBJ whole genome shotgun (WGS) entry which is preliminary data.</text>
</comment>
<protein>
    <submittedName>
        <fullName evidence="1">DUF1697 domain-containing protein</fullName>
    </submittedName>
</protein>
<dbReference type="RefSeq" id="WP_148456138.1">
    <property type="nucleotide sequence ID" value="NZ_VSFC01000052.1"/>
</dbReference>
<dbReference type="SUPFAM" id="SSF160379">
    <property type="entry name" value="SP0830-like"/>
    <property type="match status" value="1"/>
</dbReference>
<dbReference type="Gene3D" id="3.30.70.1260">
    <property type="entry name" value="bacterial protein sp0830 like"/>
    <property type="match status" value="1"/>
</dbReference>
<dbReference type="OrthoDB" id="9806494at2"/>
<dbReference type="PIRSF" id="PIRSF008502">
    <property type="entry name" value="UCP008502"/>
    <property type="match status" value="1"/>
</dbReference>
<proteinExistence type="predicted"/>
<dbReference type="Pfam" id="PF08002">
    <property type="entry name" value="DUF1697"/>
    <property type="match status" value="1"/>
</dbReference>
<dbReference type="PANTHER" id="PTHR36439">
    <property type="entry name" value="BLL4334 PROTEIN"/>
    <property type="match status" value="1"/>
</dbReference>
<dbReference type="AlphaFoldDB" id="A0A5D0G2I9"/>
<dbReference type="InterPro" id="IPR012545">
    <property type="entry name" value="DUF1697"/>
</dbReference>
<dbReference type="Proteomes" id="UP000324550">
    <property type="component" value="Unassembled WGS sequence"/>
</dbReference>
<reference evidence="1 2" key="1">
    <citation type="submission" date="2019-08" db="EMBL/GenBank/DDBJ databases">
        <title>Formosa sediminis sp. nov., isolated from marine sediment.</title>
        <authorList>
            <person name="Cao W.R."/>
        </authorList>
    </citation>
    <scope>NUCLEOTIDE SEQUENCE [LARGE SCALE GENOMIC DNA]</scope>
    <source>
        <strain evidence="1 2">1494</strain>
    </source>
</reference>
<accession>A0A5D0G2I9</accession>
<dbReference type="Gene3D" id="3.30.70.1280">
    <property type="entry name" value="SP0830-like domains"/>
    <property type="match status" value="1"/>
</dbReference>
<dbReference type="EMBL" id="VSFC01000052">
    <property type="protein sequence ID" value="TYA53088.1"/>
    <property type="molecule type" value="Genomic_DNA"/>
</dbReference>
<sequence>MITYIALLKGINVGGHKKVPMAELRDLLGKSGFEKVQTYIQSGNVILQSSEKNRLKIEASVKSAIVDYFGFEVSVLVLTRKDLKRIVDNSPFNVEKKKASYFMMLHDIPDDDLVKIASEKIYENEAYKIIEDCIYYYSAKGFAKTKFNANFFERKLKTFVTARNYNTMVKLLAMSLAIEKGQ</sequence>
<keyword evidence="2" id="KW-1185">Reference proteome</keyword>
<gene>
    <name evidence="1" type="ORF">FVF61_10525</name>
</gene>